<name>A0A9X3CIA7_9VIBR</name>
<proteinExistence type="inferred from homology"/>
<reference evidence="6" key="1">
    <citation type="submission" date="2022-02" db="EMBL/GenBank/DDBJ databases">
        <title>Vibrio sp. nov., a new bacterium isolated from Bohai sea, China.</title>
        <authorList>
            <person name="Yuan Y."/>
        </authorList>
    </citation>
    <scope>NUCLEOTIDE SEQUENCE</scope>
    <source>
        <strain evidence="6">DBSS07</strain>
    </source>
</reference>
<keyword evidence="1" id="KW-0479">Metal-binding</keyword>
<accession>A0A9X3CIA7</accession>
<sequence>MTTIYQISDCHLGDEKSYRNLARALKLAQADDECTHVLLTGDICCGPNVGSYKKLVRFIDEYIQDKVIIAIAGNHDDDLLMRVELKGSSISMPSKANISGRQFLFLNSSNKPIDNTHPLGSGRLSNRDFATFKKQLRKSTNPVVVIHHPIIRVGSEWMKAICLENDNEVFQALQKHQVEEVICGHGHDEIVEMQQGVTQYMAPSTAYGFDHSVEKYNRTENIGVSRVVVAPDRLHYEAIYL</sequence>
<dbReference type="Pfam" id="PF00149">
    <property type="entry name" value="Metallophos"/>
    <property type="match status" value="1"/>
</dbReference>
<evidence type="ECO:0000256" key="1">
    <source>
        <dbReference type="ARBA" id="ARBA00022723"/>
    </source>
</evidence>
<dbReference type="InterPro" id="IPR050884">
    <property type="entry name" value="CNP_phosphodiesterase-III"/>
</dbReference>
<evidence type="ECO:0000256" key="2">
    <source>
        <dbReference type="ARBA" id="ARBA00022801"/>
    </source>
</evidence>
<keyword evidence="2" id="KW-0378">Hydrolase</keyword>
<evidence type="ECO:0000313" key="6">
    <source>
        <dbReference type="EMBL" id="MCW8336362.1"/>
    </source>
</evidence>
<dbReference type="PANTHER" id="PTHR42988:SF2">
    <property type="entry name" value="CYCLIC NUCLEOTIDE PHOSPHODIESTERASE CBUA0032-RELATED"/>
    <property type="match status" value="1"/>
</dbReference>
<organism evidence="6 7">
    <name type="scientific">Vibrio paucivorans</name>
    <dbReference type="NCBI Taxonomy" id="2829489"/>
    <lineage>
        <taxon>Bacteria</taxon>
        <taxon>Pseudomonadati</taxon>
        <taxon>Pseudomonadota</taxon>
        <taxon>Gammaproteobacteria</taxon>
        <taxon>Vibrionales</taxon>
        <taxon>Vibrionaceae</taxon>
        <taxon>Vibrio</taxon>
    </lineage>
</organism>
<protein>
    <submittedName>
        <fullName evidence="6">Metallophosphoesterase</fullName>
    </submittedName>
</protein>
<dbReference type="PANTHER" id="PTHR42988">
    <property type="entry name" value="PHOSPHOHYDROLASE"/>
    <property type="match status" value="1"/>
</dbReference>
<evidence type="ECO:0000313" key="7">
    <source>
        <dbReference type="Proteomes" id="UP001155586"/>
    </source>
</evidence>
<keyword evidence="7" id="KW-1185">Reference proteome</keyword>
<dbReference type="AlphaFoldDB" id="A0A9X3CIA7"/>
<dbReference type="InterPro" id="IPR029052">
    <property type="entry name" value="Metallo-depent_PP-like"/>
</dbReference>
<dbReference type="RefSeq" id="WP_265689439.1">
    <property type="nucleotide sequence ID" value="NZ_JAKRRX010000223.1"/>
</dbReference>
<evidence type="ECO:0000256" key="3">
    <source>
        <dbReference type="ARBA" id="ARBA00023004"/>
    </source>
</evidence>
<evidence type="ECO:0000256" key="4">
    <source>
        <dbReference type="ARBA" id="ARBA00025742"/>
    </source>
</evidence>
<dbReference type="Proteomes" id="UP001155586">
    <property type="component" value="Unassembled WGS sequence"/>
</dbReference>
<feature type="domain" description="Calcineurin-like phosphoesterase" evidence="5">
    <location>
        <begin position="3"/>
        <end position="188"/>
    </location>
</feature>
<dbReference type="EMBL" id="JAKRRX010000223">
    <property type="protein sequence ID" value="MCW8336362.1"/>
    <property type="molecule type" value="Genomic_DNA"/>
</dbReference>
<comment type="similarity">
    <text evidence="4">Belongs to the cyclic nucleotide phosphodiesterase class-III family.</text>
</comment>
<dbReference type="GO" id="GO:0046872">
    <property type="term" value="F:metal ion binding"/>
    <property type="evidence" value="ECO:0007669"/>
    <property type="project" value="UniProtKB-KW"/>
</dbReference>
<keyword evidence="3" id="KW-0408">Iron</keyword>
<gene>
    <name evidence="6" type="ORF">MD483_21360</name>
</gene>
<dbReference type="Gene3D" id="3.60.21.10">
    <property type="match status" value="1"/>
</dbReference>
<dbReference type="InterPro" id="IPR004843">
    <property type="entry name" value="Calcineurin-like_PHP"/>
</dbReference>
<dbReference type="GO" id="GO:0016787">
    <property type="term" value="F:hydrolase activity"/>
    <property type="evidence" value="ECO:0007669"/>
    <property type="project" value="UniProtKB-KW"/>
</dbReference>
<comment type="caution">
    <text evidence="6">The sequence shown here is derived from an EMBL/GenBank/DDBJ whole genome shotgun (WGS) entry which is preliminary data.</text>
</comment>
<dbReference type="SUPFAM" id="SSF56300">
    <property type="entry name" value="Metallo-dependent phosphatases"/>
    <property type="match status" value="1"/>
</dbReference>
<evidence type="ECO:0000259" key="5">
    <source>
        <dbReference type="Pfam" id="PF00149"/>
    </source>
</evidence>